<sequence>MSAGTSAEDAKNQAAAPGGPQGLPRRPRPRAAPSAPPARDASAGGPQDDDAEDTLSPDALARAMTAIQRGSMRARLAEPDGAD</sequence>
<reference evidence="2" key="2">
    <citation type="submission" date="2020-09" db="EMBL/GenBank/DDBJ databases">
        <authorList>
            <person name="Sun Q."/>
            <person name="Zhou Y."/>
        </authorList>
    </citation>
    <scope>NUCLEOTIDE SEQUENCE</scope>
    <source>
        <strain evidence="2">CGMCC 4.7403</strain>
    </source>
</reference>
<gene>
    <name evidence="2" type="ORF">GCM10017771_02270</name>
</gene>
<keyword evidence="3" id="KW-1185">Reference proteome</keyword>
<evidence type="ECO:0000313" key="2">
    <source>
        <dbReference type="EMBL" id="GHH81158.1"/>
    </source>
</evidence>
<feature type="region of interest" description="Disordered" evidence="1">
    <location>
        <begin position="1"/>
        <end position="60"/>
    </location>
</feature>
<proteinExistence type="predicted"/>
<dbReference type="Proteomes" id="UP000603227">
    <property type="component" value="Unassembled WGS sequence"/>
</dbReference>
<dbReference type="EMBL" id="BNAT01000001">
    <property type="protein sequence ID" value="GHH81158.1"/>
    <property type="molecule type" value="Genomic_DNA"/>
</dbReference>
<reference evidence="2" key="1">
    <citation type="journal article" date="2014" name="Int. J. Syst. Evol. Microbiol.">
        <title>Complete genome sequence of Corynebacterium casei LMG S-19264T (=DSM 44701T), isolated from a smear-ripened cheese.</title>
        <authorList>
            <consortium name="US DOE Joint Genome Institute (JGI-PGF)"/>
            <person name="Walter F."/>
            <person name="Albersmeier A."/>
            <person name="Kalinowski J."/>
            <person name="Ruckert C."/>
        </authorList>
    </citation>
    <scope>NUCLEOTIDE SEQUENCE</scope>
    <source>
        <strain evidence="2">CGMCC 4.7403</strain>
    </source>
</reference>
<feature type="compositionally biased region" description="Low complexity" evidence="1">
    <location>
        <begin position="14"/>
        <end position="24"/>
    </location>
</feature>
<accession>A0A919GAR5</accession>
<dbReference type="AlphaFoldDB" id="A0A919GAR5"/>
<name>A0A919GAR5_9ACTN</name>
<feature type="compositionally biased region" description="Low complexity" evidence="1">
    <location>
        <begin position="31"/>
        <end position="46"/>
    </location>
</feature>
<evidence type="ECO:0000256" key="1">
    <source>
        <dbReference type="SAM" id="MobiDB-lite"/>
    </source>
</evidence>
<dbReference type="RefSeq" id="WP_229913529.1">
    <property type="nucleotide sequence ID" value="NZ_BNAT01000001.1"/>
</dbReference>
<protein>
    <submittedName>
        <fullName evidence="2">Uncharacterized protein</fullName>
    </submittedName>
</protein>
<evidence type="ECO:0000313" key="3">
    <source>
        <dbReference type="Proteomes" id="UP000603227"/>
    </source>
</evidence>
<organism evidence="2 3">
    <name type="scientific">Streptomyces capitiformicae</name>
    <dbReference type="NCBI Taxonomy" id="2014920"/>
    <lineage>
        <taxon>Bacteria</taxon>
        <taxon>Bacillati</taxon>
        <taxon>Actinomycetota</taxon>
        <taxon>Actinomycetes</taxon>
        <taxon>Kitasatosporales</taxon>
        <taxon>Streptomycetaceae</taxon>
        <taxon>Streptomyces</taxon>
    </lineage>
</organism>
<comment type="caution">
    <text evidence="2">The sequence shown here is derived from an EMBL/GenBank/DDBJ whole genome shotgun (WGS) entry which is preliminary data.</text>
</comment>